<reference evidence="4 5" key="1">
    <citation type="journal article" date="2020" name="Microorganisms">
        <title>Osmotic Adaptation and Compatible Solute Biosynthesis of Phototrophic Bacteria as Revealed from Genome Analyses.</title>
        <authorList>
            <person name="Imhoff J.F."/>
            <person name="Rahn T."/>
            <person name="Kunzel S."/>
            <person name="Keller A."/>
            <person name="Neulinger S.C."/>
        </authorList>
    </citation>
    <scope>NUCLEOTIDE SEQUENCE [LARGE SCALE GENOMIC DNA]</scope>
    <source>
        <strain evidence="4 5">DSM 25653</strain>
    </source>
</reference>
<feature type="transmembrane region" description="Helical" evidence="2">
    <location>
        <begin position="380"/>
        <end position="401"/>
    </location>
</feature>
<keyword evidence="2" id="KW-0472">Membrane</keyword>
<name>A0A9X1B300_9GAMM</name>
<dbReference type="InterPro" id="IPR021800">
    <property type="entry name" value="DUF3369"/>
</dbReference>
<dbReference type="InterPro" id="IPR007487">
    <property type="entry name" value="ABC_transpt-TYRBP-like"/>
</dbReference>
<evidence type="ECO:0000256" key="2">
    <source>
        <dbReference type="SAM" id="Phobius"/>
    </source>
</evidence>
<dbReference type="InterPro" id="IPR052016">
    <property type="entry name" value="Bact_Sigma-Reg"/>
</dbReference>
<protein>
    <recommendedName>
        <fullName evidence="3">PPM-type phosphatase domain-containing protein</fullName>
    </recommendedName>
</protein>
<dbReference type="SMART" id="SM00331">
    <property type="entry name" value="PP2C_SIG"/>
    <property type="match status" value="1"/>
</dbReference>
<evidence type="ECO:0000256" key="1">
    <source>
        <dbReference type="ARBA" id="ARBA00022801"/>
    </source>
</evidence>
<evidence type="ECO:0000313" key="5">
    <source>
        <dbReference type="Proteomes" id="UP001138768"/>
    </source>
</evidence>
<proteinExistence type="predicted"/>
<sequence length="797" mass="88261">MPGFPSKRPSVQMSYFAPSMRINRLRPHWLMPVSLLLLWALPGLAGQALMLAKEAEVMQAEAASPEKHRILVLNSYNFGYSWTDNEVEAIQDFFADDPSVILQMEFMDTKMTNAPKHFSNLLQLYQHKYRDSDFDVIIVTDDDALDFIRDQGASLFPDVPVVFAGINNFGSGQIAGMHAVTGVNEEADFIANLELITRLQPDVEDIYVITDELTAGLMIRREFETAAADFEGRLRFHFLNDLTLDEVLAKVATLKPTAAVFYLTFFQDATGKSFTPWEVLPRISSSSAVPLYGQVDYMLGKGVLGGKVKTSYYQGQAAAALASRIIAGELAECIPIVMESPNMYMFDYEQMQRFGIPKRALPKESIIINEPETFFYRYKGLIAIVSLIFIVLLGFIFILLFNIRTRKRAQKGLQDILIAMSSVLELDSAAEIKEELIEIINRIIFLDRAVDQVRFYNYYGKLREYDATRLIPLGAEAAPSTPQPGDELIRTAIEQGSSIVRGRECVALFKTQGLIGNVVYLKGDRRFEDIDQDLLEILTSNVSMAIETLEKSKMQEALETARKIQLSMLPHAFESVAEPFGVDVHAMLLAAKEVGGDLYDVFAIDDDHLCIAVGDVADKGVPAALFMAVAKTLIRAKAEPGSTPETILSKVNAELLRDNDQCLFVTLFLAIYQRSTRTLHYANGGHNPPYLIATDGTPSELPLLPGVALGVVEGVVYRSQQHQFAPGEALFAYTDGVTEAVNTAGAMYGEERLMHVLAGLGTAVAATIDSRVVDDVERFSRGAGQADDITVMTLRVQ</sequence>
<dbReference type="Pfam" id="PF07228">
    <property type="entry name" value="SpoIIE"/>
    <property type="match status" value="1"/>
</dbReference>
<comment type="caution">
    <text evidence="4">The sequence shown here is derived from an EMBL/GenBank/DDBJ whole genome shotgun (WGS) entry which is preliminary data.</text>
</comment>
<evidence type="ECO:0000313" key="4">
    <source>
        <dbReference type="EMBL" id="MBK1617938.1"/>
    </source>
</evidence>
<dbReference type="Proteomes" id="UP001138768">
    <property type="component" value="Unassembled WGS sequence"/>
</dbReference>
<dbReference type="Pfam" id="PF11849">
    <property type="entry name" value="DUF3369"/>
    <property type="match status" value="1"/>
</dbReference>
<dbReference type="EMBL" id="NRRY01000006">
    <property type="protein sequence ID" value="MBK1617938.1"/>
    <property type="molecule type" value="Genomic_DNA"/>
</dbReference>
<dbReference type="InterPro" id="IPR001932">
    <property type="entry name" value="PPM-type_phosphatase-like_dom"/>
</dbReference>
<accession>A0A9X1B300</accession>
<dbReference type="Gene3D" id="3.60.40.10">
    <property type="entry name" value="PPM-type phosphatase domain"/>
    <property type="match status" value="1"/>
</dbReference>
<dbReference type="Pfam" id="PF04392">
    <property type="entry name" value="ABC_sub_bind"/>
    <property type="match status" value="1"/>
</dbReference>
<dbReference type="PROSITE" id="PS51746">
    <property type="entry name" value="PPM_2"/>
    <property type="match status" value="1"/>
</dbReference>
<organism evidence="4 5">
    <name type="scientific">Lamprobacter modestohalophilus</name>
    <dbReference type="NCBI Taxonomy" id="1064514"/>
    <lineage>
        <taxon>Bacteria</taxon>
        <taxon>Pseudomonadati</taxon>
        <taxon>Pseudomonadota</taxon>
        <taxon>Gammaproteobacteria</taxon>
        <taxon>Chromatiales</taxon>
        <taxon>Chromatiaceae</taxon>
        <taxon>Lamprobacter</taxon>
    </lineage>
</organism>
<feature type="domain" description="PPM-type phosphatase" evidence="3">
    <location>
        <begin position="581"/>
        <end position="796"/>
    </location>
</feature>
<dbReference type="AlphaFoldDB" id="A0A9X1B300"/>
<dbReference type="Gene3D" id="3.40.50.2300">
    <property type="match status" value="2"/>
</dbReference>
<dbReference type="PANTHER" id="PTHR43156">
    <property type="entry name" value="STAGE II SPORULATION PROTEIN E-RELATED"/>
    <property type="match status" value="1"/>
</dbReference>
<dbReference type="PANTHER" id="PTHR43156:SF2">
    <property type="entry name" value="STAGE II SPORULATION PROTEIN E"/>
    <property type="match status" value="1"/>
</dbReference>
<dbReference type="SUPFAM" id="SSF81606">
    <property type="entry name" value="PP2C-like"/>
    <property type="match status" value="1"/>
</dbReference>
<dbReference type="GO" id="GO:0016791">
    <property type="term" value="F:phosphatase activity"/>
    <property type="evidence" value="ECO:0007669"/>
    <property type="project" value="TreeGrafter"/>
</dbReference>
<keyword evidence="2" id="KW-1133">Transmembrane helix</keyword>
<keyword evidence="2" id="KW-0812">Transmembrane</keyword>
<evidence type="ECO:0000259" key="3">
    <source>
        <dbReference type="PROSITE" id="PS51746"/>
    </source>
</evidence>
<dbReference type="InterPro" id="IPR036457">
    <property type="entry name" value="PPM-type-like_dom_sf"/>
</dbReference>
<keyword evidence="1" id="KW-0378">Hydrolase</keyword>
<keyword evidence="5" id="KW-1185">Reference proteome</keyword>
<gene>
    <name evidence="4" type="ORF">CKO42_05610</name>
</gene>